<dbReference type="Gene3D" id="3.60.21.10">
    <property type="match status" value="1"/>
</dbReference>
<dbReference type="EMBL" id="JBHSMH010000049">
    <property type="protein sequence ID" value="MFC5470040.1"/>
    <property type="molecule type" value="Genomic_DNA"/>
</dbReference>
<comment type="caution">
    <text evidence="3">The sequence shown here is derived from an EMBL/GenBank/DDBJ whole genome shotgun (WGS) entry which is preliminary data.</text>
</comment>
<keyword evidence="3" id="KW-0269">Exonuclease</keyword>
<dbReference type="GO" id="GO:0004527">
    <property type="term" value="F:exonuclease activity"/>
    <property type="evidence" value="ECO:0007669"/>
    <property type="project" value="UniProtKB-KW"/>
</dbReference>
<sequence>MTAAGRGDGVAFTFVHAADLHLDSPFAGLSKAPQAVRDRLRESTFAALRGLCGLVRQERPDFVVIAGDLFDAADRSLRAQLRLQRALADIVSAGCGVFVVHGNHDPESGRRAKLDWPEGVHAFGSSDVECRPAYNRQGELVAHVYGISYATAAVADNLALRFNVREGAPFHLALLHANVDGDSKHDNYAPCKLEELSAAGFDYWALGHVHDRRVLREYPHVVYPGNTQGRSVKETGPKGAYVVSVSDSGRVEMKFRELADVLWRETAVSIEGIGTEQELKQRLLEAAENLQADAAGRPVVARFRLEGRGPLHEKLLQPSVAEEWLEELREWLGSPEETEGWVWPDSVVIRTGGAWSLETAADDEGFLGELLRIGQAASNDEALSRTLLEEAADSLMTQPRLREWLRKKTHEERSAWIRQAMELSASYLREGEADGA</sequence>
<dbReference type="CDD" id="cd00840">
    <property type="entry name" value="MPP_Mre11_N"/>
    <property type="match status" value="1"/>
</dbReference>
<keyword evidence="1" id="KW-0378">Hydrolase</keyword>
<keyword evidence="3" id="KW-0540">Nuclease</keyword>
<name>A0ABW0LVY5_9BACL</name>
<dbReference type="SUPFAM" id="SSF56300">
    <property type="entry name" value="Metallo-dependent phosphatases"/>
    <property type="match status" value="1"/>
</dbReference>
<dbReference type="PANTHER" id="PTHR30337">
    <property type="entry name" value="COMPONENT OF ATP-DEPENDENT DSDNA EXONUCLEASE"/>
    <property type="match status" value="1"/>
</dbReference>
<organism evidence="3 4">
    <name type="scientific">Cohnella suwonensis</name>
    <dbReference type="NCBI Taxonomy" id="696072"/>
    <lineage>
        <taxon>Bacteria</taxon>
        <taxon>Bacillati</taxon>
        <taxon>Bacillota</taxon>
        <taxon>Bacilli</taxon>
        <taxon>Bacillales</taxon>
        <taxon>Paenibacillaceae</taxon>
        <taxon>Cohnella</taxon>
    </lineage>
</organism>
<accession>A0ABW0LVY5</accession>
<gene>
    <name evidence="3" type="ORF">ACFPPD_15090</name>
</gene>
<dbReference type="InterPro" id="IPR004843">
    <property type="entry name" value="Calcineurin-like_PHP"/>
</dbReference>
<proteinExistence type="predicted"/>
<dbReference type="PIRSF" id="PIRSF033091">
    <property type="entry name" value="Pesterase_YhaO"/>
    <property type="match status" value="1"/>
</dbReference>
<dbReference type="InterPro" id="IPR029052">
    <property type="entry name" value="Metallo-depent_PP-like"/>
</dbReference>
<dbReference type="RefSeq" id="WP_209749394.1">
    <property type="nucleotide sequence ID" value="NZ_JBHSMH010000049.1"/>
</dbReference>
<keyword evidence="4" id="KW-1185">Reference proteome</keyword>
<feature type="domain" description="Calcineurin-like phosphoesterase" evidence="2">
    <location>
        <begin position="13"/>
        <end position="211"/>
    </location>
</feature>
<evidence type="ECO:0000313" key="4">
    <source>
        <dbReference type="Proteomes" id="UP001596105"/>
    </source>
</evidence>
<dbReference type="InterPro" id="IPR041796">
    <property type="entry name" value="Mre11_N"/>
</dbReference>
<evidence type="ECO:0000313" key="3">
    <source>
        <dbReference type="EMBL" id="MFC5470040.1"/>
    </source>
</evidence>
<protein>
    <submittedName>
        <fullName evidence="3">Exonuclease SbcCD subunit D</fullName>
    </submittedName>
</protein>
<dbReference type="Proteomes" id="UP001596105">
    <property type="component" value="Unassembled WGS sequence"/>
</dbReference>
<dbReference type="InterPro" id="IPR050535">
    <property type="entry name" value="DNA_Repair-Maintenance_Comp"/>
</dbReference>
<evidence type="ECO:0000259" key="2">
    <source>
        <dbReference type="Pfam" id="PF00149"/>
    </source>
</evidence>
<reference evidence="4" key="1">
    <citation type="journal article" date="2019" name="Int. J. Syst. Evol. Microbiol.">
        <title>The Global Catalogue of Microorganisms (GCM) 10K type strain sequencing project: providing services to taxonomists for standard genome sequencing and annotation.</title>
        <authorList>
            <consortium name="The Broad Institute Genomics Platform"/>
            <consortium name="The Broad Institute Genome Sequencing Center for Infectious Disease"/>
            <person name="Wu L."/>
            <person name="Ma J."/>
        </authorList>
    </citation>
    <scope>NUCLEOTIDE SEQUENCE [LARGE SCALE GENOMIC DNA]</scope>
    <source>
        <strain evidence="4">CCUG 57113</strain>
    </source>
</reference>
<dbReference type="PANTHER" id="PTHR30337:SF7">
    <property type="entry name" value="PHOSPHOESTERASE"/>
    <property type="match status" value="1"/>
</dbReference>
<dbReference type="Pfam" id="PF00149">
    <property type="entry name" value="Metallophos"/>
    <property type="match status" value="1"/>
</dbReference>
<evidence type="ECO:0000256" key="1">
    <source>
        <dbReference type="ARBA" id="ARBA00022801"/>
    </source>
</evidence>
<dbReference type="InterPro" id="IPR014576">
    <property type="entry name" value="Pesterase_YhaO"/>
</dbReference>